<comment type="caution">
    <text evidence="1">The sequence shown here is derived from an EMBL/GenBank/DDBJ whole genome shotgun (WGS) entry which is preliminary data.</text>
</comment>
<dbReference type="Proteomes" id="UP000604046">
    <property type="component" value="Unassembled WGS sequence"/>
</dbReference>
<dbReference type="AlphaFoldDB" id="A0A812JB10"/>
<evidence type="ECO:0000313" key="1">
    <source>
        <dbReference type="EMBL" id="CAE7204662.1"/>
    </source>
</evidence>
<dbReference type="EMBL" id="CAJNDS010000424">
    <property type="protein sequence ID" value="CAE7204662.1"/>
    <property type="molecule type" value="Genomic_DNA"/>
</dbReference>
<accession>A0A812JB10</accession>
<gene>
    <name evidence="1" type="primary">ANKRD50</name>
    <name evidence="1" type="ORF">SNAT2548_LOCUS6393</name>
</gene>
<evidence type="ECO:0000313" key="2">
    <source>
        <dbReference type="Proteomes" id="UP000604046"/>
    </source>
</evidence>
<organism evidence="1 2">
    <name type="scientific">Symbiodinium natans</name>
    <dbReference type="NCBI Taxonomy" id="878477"/>
    <lineage>
        <taxon>Eukaryota</taxon>
        <taxon>Sar</taxon>
        <taxon>Alveolata</taxon>
        <taxon>Dinophyceae</taxon>
        <taxon>Suessiales</taxon>
        <taxon>Symbiodiniaceae</taxon>
        <taxon>Symbiodinium</taxon>
    </lineage>
</organism>
<sequence>MYESLGPCKCVNVPMAALTAVQSAQLFLKRMHRPLRPCDLEQGAPAHGAIVRSEEILHKLARHPLLLQLAGNPGQVDAICQRVTSEHLEILL</sequence>
<dbReference type="OrthoDB" id="433924at2759"/>
<proteinExistence type="predicted"/>
<name>A0A812JB10_9DINO</name>
<reference evidence="1" key="1">
    <citation type="submission" date="2021-02" db="EMBL/GenBank/DDBJ databases">
        <authorList>
            <person name="Dougan E. K."/>
            <person name="Rhodes N."/>
            <person name="Thang M."/>
            <person name="Chan C."/>
        </authorList>
    </citation>
    <scope>NUCLEOTIDE SEQUENCE</scope>
</reference>
<keyword evidence="2" id="KW-1185">Reference proteome</keyword>
<protein>
    <submittedName>
        <fullName evidence="1">ANKRD50 protein</fullName>
    </submittedName>
</protein>